<evidence type="ECO:0000313" key="2">
    <source>
        <dbReference type="Proteomes" id="UP000799539"/>
    </source>
</evidence>
<keyword evidence="2" id="KW-1185">Reference proteome</keyword>
<evidence type="ECO:0000313" key="1">
    <source>
        <dbReference type="EMBL" id="KAF2214019.1"/>
    </source>
</evidence>
<protein>
    <submittedName>
        <fullName evidence="1">Uncharacterized protein</fullName>
    </submittedName>
</protein>
<organism evidence="1 2">
    <name type="scientific">Cercospora zeae-maydis SCOH1-5</name>
    <dbReference type="NCBI Taxonomy" id="717836"/>
    <lineage>
        <taxon>Eukaryota</taxon>
        <taxon>Fungi</taxon>
        <taxon>Dikarya</taxon>
        <taxon>Ascomycota</taxon>
        <taxon>Pezizomycotina</taxon>
        <taxon>Dothideomycetes</taxon>
        <taxon>Dothideomycetidae</taxon>
        <taxon>Mycosphaerellales</taxon>
        <taxon>Mycosphaerellaceae</taxon>
        <taxon>Cercospora</taxon>
    </lineage>
</organism>
<accession>A0A6A6FKK6</accession>
<reference evidence="1" key="1">
    <citation type="journal article" date="2020" name="Stud. Mycol.">
        <title>101 Dothideomycetes genomes: a test case for predicting lifestyles and emergence of pathogens.</title>
        <authorList>
            <person name="Haridas S."/>
            <person name="Albert R."/>
            <person name="Binder M."/>
            <person name="Bloem J."/>
            <person name="Labutti K."/>
            <person name="Salamov A."/>
            <person name="Andreopoulos B."/>
            <person name="Baker S."/>
            <person name="Barry K."/>
            <person name="Bills G."/>
            <person name="Bluhm B."/>
            <person name="Cannon C."/>
            <person name="Castanera R."/>
            <person name="Culley D."/>
            <person name="Daum C."/>
            <person name="Ezra D."/>
            <person name="Gonzalez J."/>
            <person name="Henrissat B."/>
            <person name="Kuo A."/>
            <person name="Liang C."/>
            <person name="Lipzen A."/>
            <person name="Lutzoni F."/>
            <person name="Magnuson J."/>
            <person name="Mondo S."/>
            <person name="Nolan M."/>
            <person name="Ohm R."/>
            <person name="Pangilinan J."/>
            <person name="Park H.-J."/>
            <person name="Ramirez L."/>
            <person name="Alfaro M."/>
            <person name="Sun H."/>
            <person name="Tritt A."/>
            <person name="Yoshinaga Y."/>
            <person name="Zwiers L.-H."/>
            <person name="Turgeon B."/>
            <person name="Goodwin S."/>
            <person name="Spatafora J."/>
            <person name="Crous P."/>
            <person name="Grigoriev I."/>
        </authorList>
    </citation>
    <scope>NUCLEOTIDE SEQUENCE</scope>
    <source>
        <strain evidence="1">SCOH1-5</strain>
    </source>
</reference>
<proteinExistence type="predicted"/>
<dbReference type="Proteomes" id="UP000799539">
    <property type="component" value="Unassembled WGS sequence"/>
</dbReference>
<name>A0A6A6FKK6_9PEZI</name>
<sequence>MARTINWSSSRHGTKTCPRMLSFFTLGRHPNMSSSSSVDMYSYMFFRLNKLAPDFQFWSAQYNAKVASDFAEEKSIGSQISREQAHSVSDGDKAHGNIRVLIYQLRPRHNGRCYDSGLSRRS</sequence>
<dbReference type="AlphaFoldDB" id="A0A6A6FKK6"/>
<gene>
    <name evidence="1" type="ORF">CERZMDRAFT_83423</name>
</gene>
<dbReference type="EMBL" id="ML992669">
    <property type="protein sequence ID" value="KAF2214019.1"/>
    <property type="molecule type" value="Genomic_DNA"/>
</dbReference>